<evidence type="ECO:0000313" key="4">
    <source>
        <dbReference type="EMBL" id="KAF2221247.1"/>
    </source>
</evidence>
<evidence type="ECO:0000256" key="2">
    <source>
        <dbReference type="ARBA" id="ARBA00022912"/>
    </source>
</evidence>
<dbReference type="Proteomes" id="UP000799538">
    <property type="component" value="Unassembled WGS sequence"/>
</dbReference>
<dbReference type="InterPro" id="IPR029021">
    <property type="entry name" value="Prot-tyrosine_phosphatase-like"/>
</dbReference>
<dbReference type="InterPro" id="IPR050266">
    <property type="entry name" value="AB_hydrolase_sf"/>
</dbReference>
<dbReference type="GO" id="GO:0046464">
    <property type="term" value="P:acylglycerol catabolic process"/>
    <property type="evidence" value="ECO:0007669"/>
    <property type="project" value="TreeGrafter"/>
</dbReference>
<dbReference type="InterPro" id="IPR000387">
    <property type="entry name" value="Tyr_Pase_dom"/>
</dbReference>
<dbReference type="SMART" id="SM00195">
    <property type="entry name" value="DSPc"/>
    <property type="match status" value="1"/>
</dbReference>
<dbReference type="InterPro" id="IPR000340">
    <property type="entry name" value="Dual-sp_phosphatase_cat-dom"/>
</dbReference>
<dbReference type="OrthoDB" id="428974at2759"/>
<sequence>MDRYGGLTRFRKAPVGMVLGLALLLSGTAFAGSLAVAWYLRRGRPPGPPPEDVDVDALSTDPGLLKKHSKQKSYTVNGITYPSIRTFFHPHPQADKLPDKPTPLPLLVFIHGLGGSVAQFGGLLTNLVNVGPCLAIDLPGCGLSEFEPHAWEAYKFENLVSLIATAIAEHRDVQADQKVVLIGHSLGCSFATLLASKASPLSFSISTHVIGMIAICPRAEALETRQKSNLKLVPYVPVMLFDAFRMLDRRGGLDSASVERFVGKGADEQTRRLQLRFNEQSRSPVFLRFVAGFSNDITIPGPEIWSKISVPLLCIAGEDDKVTPANNVDIITEHIRDLRGALGNHQIQDAATLSASQGQSTLTATTASESFKAPPFVFKTAILPSPAGHGLMYAQSTVRVVSGLVQGFLASHVDQRLSIGWQLQHLTTEGKWDVKNLEKWQRIRPVSEPIANIFRAMKTLREVDEEHTPKVFTQRWSVKSGMSQGVAMVCDISHDSPVYDPKGLEEGGIEYHKFPTVSKLPPTVDEVRSFILLIDSLRAKLKEENINGVIGVHCHYGFNRTGFFIIAYLIERLGFRLQDALELFAEKRPPGVRHDHFVNELHVRYAVGLRRAPTWN</sequence>
<keyword evidence="2" id="KW-0904">Protein phosphatase</keyword>
<dbReference type="GO" id="GO:0004721">
    <property type="term" value="F:phosphoprotein phosphatase activity"/>
    <property type="evidence" value="ECO:0007669"/>
    <property type="project" value="UniProtKB-KW"/>
</dbReference>
<dbReference type="PANTHER" id="PTHR43798:SF5">
    <property type="entry name" value="MONOACYLGLYCEROL LIPASE ABHD6"/>
    <property type="match status" value="1"/>
</dbReference>
<organism evidence="4 5">
    <name type="scientific">Elsinoe ampelina</name>
    <dbReference type="NCBI Taxonomy" id="302913"/>
    <lineage>
        <taxon>Eukaryota</taxon>
        <taxon>Fungi</taxon>
        <taxon>Dikarya</taxon>
        <taxon>Ascomycota</taxon>
        <taxon>Pezizomycotina</taxon>
        <taxon>Dothideomycetes</taxon>
        <taxon>Dothideomycetidae</taxon>
        <taxon>Myriangiales</taxon>
        <taxon>Elsinoaceae</taxon>
        <taxon>Elsinoe</taxon>
    </lineage>
</organism>
<gene>
    <name evidence="4" type="ORF">BDZ85DRAFT_265080</name>
</gene>
<evidence type="ECO:0000259" key="3">
    <source>
        <dbReference type="PROSITE" id="PS50056"/>
    </source>
</evidence>
<dbReference type="InterPro" id="IPR016130">
    <property type="entry name" value="Tyr_Pase_AS"/>
</dbReference>
<dbReference type="InterPro" id="IPR020422">
    <property type="entry name" value="TYR_PHOSPHATASE_DUAL_dom"/>
</dbReference>
<dbReference type="Gene3D" id="3.90.190.10">
    <property type="entry name" value="Protein tyrosine phosphatase superfamily"/>
    <property type="match status" value="1"/>
</dbReference>
<dbReference type="Pfam" id="PF00782">
    <property type="entry name" value="DSPc"/>
    <property type="match status" value="1"/>
</dbReference>
<protein>
    <recommendedName>
        <fullName evidence="3">Tyrosine specific protein phosphatases domain-containing protein</fullName>
    </recommendedName>
</protein>
<dbReference type="InterPro" id="IPR029058">
    <property type="entry name" value="AB_hydrolase_fold"/>
</dbReference>
<dbReference type="FunFam" id="3.90.190.10:FF:000090">
    <property type="entry name" value="Dual specificity phosphatase catalytic domain protein"/>
    <property type="match status" value="1"/>
</dbReference>
<dbReference type="GO" id="GO:0016020">
    <property type="term" value="C:membrane"/>
    <property type="evidence" value="ECO:0007669"/>
    <property type="project" value="TreeGrafter"/>
</dbReference>
<dbReference type="EMBL" id="ML992510">
    <property type="protein sequence ID" value="KAF2221247.1"/>
    <property type="molecule type" value="Genomic_DNA"/>
</dbReference>
<dbReference type="CDD" id="cd14502">
    <property type="entry name" value="RNA_5'-triphosphatase"/>
    <property type="match status" value="1"/>
</dbReference>
<dbReference type="AlphaFoldDB" id="A0A6A6G6D8"/>
<dbReference type="Pfam" id="PF12697">
    <property type="entry name" value="Abhydrolase_6"/>
    <property type="match status" value="1"/>
</dbReference>
<evidence type="ECO:0000313" key="5">
    <source>
        <dbReference type="Proteomes" id="UP000799538"/>
    </source>
</evidence>
<name>A0A6A6G6D8_9PEZI</name>
<dbReference type="PROSITE" id="PS50056">
    <property type="entry name" value="TYR_PHOSPHATASE_2"/>
    <property type="match status" value="1"/>
</dbReference>
<dbReference type="InterPro" id="IPR000073">
    <property type="entry name" value="AB_hydrolase_1"/>
</dbReference>
<dbReference type="PANTHER" id="PTHR43798">
    <property type="entry name" value="MONOACYLGLYCEROL LIPASE"/>
    <property type="match status" value="1"/>
</dbReference>
<keyword evidence="1" id="KW-0378">Hydrolase</keyword>
<accession>A0A6A6G6D8</accession>
<dbReference type="PROSITE" id="PS00383">
    <property type="entry name" value="TYR_PHOSPHATASE_1"/>
    <property type="match status" value="1"/>
</dbReference>
<dbReference type="GO" id="GO:0047372">
    <property type="term" value="F:monoacylglycerol lipase activity"/>
    <property type="evidence" value="ECO:0007669"/>
    <property type="project" value="TreeGrafter"/>
</dbReference>
<proteinExistence type="predicted"/>
<evidence type="ECO:0000256" key="1">
    <source>
        <dbReference type="ARBA" id="ARBA00022801"/>
    </source>
</evidence>
<dbReference type="Gene3D" id="3.40.50.1820">
    <property type="entry name" value="alpha/beta hydrolase"/>
    <property type="match status" value="1"/>
</dbReference>
<reference evidence="5" key="1">
    <citation type="journal article" date="2020" name="Stud. Mycol.">
        <title>101 Dothideomycetes genomes: A test case for predicting lifestyles and emergence of pathogens.</title>
        <authorList>
            <person name="Haridas S."/>
            <person name="Albert R."/>
            <person name="Binder M."/>
            <person name="Bloem J."/>
            <person name="LaButti K."/>
            <person name="Salamov A."/>
            <person name="Andreopoulos B."/>
            <person name="Baker S."/>
            <person name="Barry K."/>
            <person name="Bills G."/>
            <person name="Bluhm B."/>
            <person name="Cannon C."/>
            <person name="Castanera R."/>
            <person name="Culley D."/>
            <person name="Daum C."/>
            <person name="Ezra D."/>
            <person name="Gonzalez J."/>
            <person name="Henrissat B."/>
            <person name="Kuo A."/>
            <person name="Liang C."/>
            <person name="Lipzen A."/>
            <person name="Lutzoni F."/>
            <person name="Magnuson J."/>
            <person name="Mondo S."/>
            <person name="Nolan M."/>
            <person name="Ohm R."/>
            <person name="Pangilinan J."/>
            <person name="Park H.-J."/>
            <person name="Ramirez L."/>
            <person name="Alfaro M."/>
            <person name="Sun H."/>
            <person name="Tritt A."/>
            <person name="Yoshinaga Y."/>
            <person name="Zwiers L.-H."/>
            <person name="Turgeon B."/>
            <person name="Goodwin S."/>
            <person name="Spatafora J."/>
            <person name="Crous P."/>
            <person name="Grigoriev I."/>
        </authorList>
    </citation>
    <scope>NUCLEOTIDE SEQUENCE [LARGE SCALE GENOMIC DNA]</scope>
    <source>
        <strain evidence="5">CECT 20119</strain>
    </source>
</reference>
<dbReference type="SUPFAM" id="SSF53474">
    <property type="entry name" value="alpha/beta-Hydrolases"/>
    <property type="match status" value="1"/>
</dbReference>
<keyword evidence="5" id="KW-1185">Reference proteome</keyword>
<feature type="domain" description="Tyrosine specific protein phosphatases" evidence="3">
    <location>
        <begin position="528"/>
        <end position="593"/>
    </location>
</feature>
<dbReference type="SUPFAM" id="SSF52799">
    <property type="entry name" value="(Phosphotyrosine protein) phosphatases II"/>
    <property type="match status" value="1"/>
</dbReference>